<dbReference type="InterPro" id="IPR008966">
    <property type="entry name" value="Adhesion_dom_sf"/>
</dbReference>
<dbReference type="Proteomes" id="UP000078287">
    <property type="component" value="Unassembled WGS sequence"/>
</dbReference>
<feature type="domain" description="DUF11" evidence="2">
    <location>
        <begin position="754"/>
        <end position="861"/>
    </location>
</feature>
<feature type="domain" description="DUF11" evidence="2">
    <location>
        <begin position="608"/>
        <end position="710"/>
    </location>
</feature>
<organism evidence="3 4">
    <name type="scientific">Chloroflexus islandicus</name>
    <dbReference type="NCBI Taxonomy" id="1707952"/>
    <lineage>
        <taxon>Bacteria</taxon>
        <taxon>Bacillati</taxon>
        <taxon>Chloroflexota</taxon>
        <taxon>Chloroflexia</taxon>
        <taxon>Chloroflexales</taxon>
        <taxon>Chloroflexineae</taxon>
        <taxon>Chloroflexaceae</taxon>
        <taxon>Chloroflexus</taxon>
    </lineage>
</organism>
<gene>
    <name evidence="3" type="ORF">A6A03_02070</name>
</gene>
<feature type="domain" description="DUF11" evidence="2">
    <location>
        <begin position="478"/>
        <end position="582"/>
    </location>
</feature>
<dbReference type="RefSeq" id="WP_066786880.1">
    <property type="nucleotide sequence ID" value="NZ_LWQS01000049.1"/>
</dbReference>
<dbReference type="InterPro" id="IPR001434">
    <property type="entry name" value="OmcB-like_DUF11"/>
</dbReference>
<dbReference type="EMBL" id="LWQS01000049">
    <property type="protein sequence ID" value="OAN46067.1"/>
    <property type="molecule type" value="Genomic_DNA"/>
</dbReference>
<feature type="region of interest" description="Disordered" evidence="1">
    <location>
        <begin position="848"/>
        <end position="884"/>
    </location>
</feature>
<dbReference type="InterPro" id="IPR013783">
    <property type="entry name" value="Ig-like_fold"/>
</dbReference>
<dbReference type="OrthoDB" id="136628at2"/>
<dbReference type="InterPro" id="IPR051172">
    <property type="entry name" value="Chlamydia_OmcB"/>
</dbReference>
<dbReference type="Gene3D" id="2.60.40.740">
    <property type="match status" value="1"/>
</dbReference>
<reference evidence="3 4" key="1">
    <citation type="submission" date="2016-04" db="EMBL/GenBank/DDBJ databases">
        <title>Chloroflexus islandicus sp. nov., a thermophilic filamentous anoxygenic phototrophic bacterium from geyser Strokkur (Iceland).</title>
        <authorList>
            <person name="Gaisin V.A."/>
            <person name="Kalashnikov A.M."/>
            <person name="Sukhacheva M.V."/>
            <person name="Grouzdev D.S."/>
            <person name="Ivanov T.M."/>
            <person name="Kuznetsov B."/>
            <person name="Gorlenko V.M."/>
        </authorList>
    </citation>
    <scope>NUCLEOTIDE SEQUENCE [LARGE SCALE GENOMIC DNA]</scope>
    <source>
        <strain evidence="4">isl-2</strain>
    </source>
</reference>
<dbReference type="PANTHER" id="PTHR34819">
    <property type="entry name" value="LARGE CYSTEINE-RICH PERIPLASMIC PROTEIN OMCB"/>
    <property type="match status" value="1"/>
</dbReference>
<evidence type="ECO:0000256" key="1">
    <source>
        <dbReference type="SAM" id="MobiDB-lite"/>
    </source>
</evidence>
<dbReference type="PANTHER" id="PTHR34819:SF3">
    <property type="entry name" value="CELL SURFACE PROTEIN"/>
    <property type="match status" value="1"/>
</dbReference>
<comment type="caution">
    <text evidence="3">The sequence shown here is derived from an EMBL/GenBank/DDBJ whole genome shotgun (WGS) entry which is preliminary data.</text>
</comment>
<accession>A0A178MD44</accession>
<dbReference type="NCBIfam" id="TIGR01451">
    <property type="entry name" value="B_ant_repeat"/>
    <property type="match status" value="3"/>
</dbReference>
<dbReference type="AlphaFoldDB" id="A0A178MD44"/>
<dbReference type="Pfam" id="PF01345">
    <property type="entry name" value="DUF11"/>
    <property type="match status" value="4"/>
</dbReference>
<name>A0A178MD44_9CHLR</name>
<dbReference type="Gene3D" id="2.60.40.10">
    <property type="entry name" value="Immunoglobulins"/>
    <property type="match status" value="1"/>
</dbReference>
<protein>
    <recommendedName>
        <fullName evidence="2">DUF11 domain-containing protein</fullName>
    </recommendedName>
</protein>
<dbReference type="InterPro" id="IPR047589">
    <property type="entry name" value="DUF11_rpt"/>
</dbReference>
<evidence type="ECO:0000313" key="4">
    <source>
        <dbReference type="Proteomes" id="UP000078287"/>
    </source>
</evidence>
<feature type="domain" description="DUF11" evidence="2">
    <location>
        <begin position="339"/>
        <end position="453"/>
    </location>
</feature>
<evidence type="ECO:0000313" key="3">
    <source>
        <dbReference type="EMBL" id="OAN46067.1"/>
    </source>
</evidence>
<dbReference type="STRING" id="1707952.A6A03_02070"/>
<sequence length="995" mass="103107">MQRRITIVLLLIWAVALALPMLAYRIASAVELPPAGSPFYIQTSSSTRTLSIGDWYTNPAGGNGYHYFTLHVPCNWNPNIPVHIDLFHPDLNSTAGGGVTDEFGGTINASYTTTFEVYAVGTPLNPPTQPAPGAAGSLIQQTYNPNTIGPQWTRLYTIAAPVTCGAYILRTQTGGNADNSWRVRFGTDDDNNPATPPPANYDNPDGIEGTGDELLIGLASTSYQHDSTTVQCLTLYQYITPGQASVTFNNFDMDGQTRIRYYAPSAAYDPNALTGGIVGTLSANAVWNNGTAMVRGGDTITNPEPGWWRIVTCINRNNQFIQEGQASLLSFIELPPEPDMTIAKNDGVSVTAPGQTLTYQIQFSNQSNLTRVPPNARPGAAFNVVITDAIPAQTSFVGCSMNGLNGSCSESGGVVTFTLTDPVIAGASGTVLVTVQVNAGAAGSITNTATLNYRDQLGNQYPPVSASDTNTIPPQPLLQLSKSDGSTVTAPGQTLTYTLAFTNTGVGEARNVTLADTLPAGVSYQSCSLGSLAGSCSESGGLVTFTLTNPVAPGASGSVSITVLVTASGPATLTNTAVLNYTDSAGQSLPPVSASDSTVVPAQPLMALSKSDGSTVTAPGQTLTYTLAFTNTGVGEARNVTLADTLPAGVSYQSCSLGSLAGSCSESGGLVTFTLTNPVAPGASGSVSITVLVTASGPATLTNTAVLNYTDSAGQSLPPVSASDSTVIPDNAAVRLTKSAAIVVDGNNDGLAGSGDVIEYTLILTNTGPAVARQLVVSDTPDANTTLVTGSVTATPPAVVTQGNSAGDTAVQVTLSSLGVNASLTITFRVQVNTPLPNNVTEIVNQATVSGDNTLTTSSDDPTTTTPDDPTRLRTPPPDSPPTAIELTEFRLLPVTGGWEIRWTTGVEVNTSIFMIYRSTGGRDKASLLAVIPARGSASNGASYSVIDRHVLAGVAYSYWLVEIETNGAQHEYGPLQSHGTISQQHQYFIPLIGR</sequence>
<dbReference type="SUPFAM" id="SSF49401">
    <property type="entry name" value="Bacterial adhesins"/>
    <property type="match status" value="1"/>
</dbReference>
<keyword evidence="4" id="KW-1185">Reference proteome</keyword>
<proteinExistence type="predicted"/>
<feature type="compositionally biased region" description="Low complexity" evidence="1">
    <location>
        <begin position="854"/>
        <end position="868"/>
    </location>
</feature>
<evidence type="ECO:0000259" key="2">
    <source>
        <dbReference type="Pfam" id="PF01345"/>
    </source>
</evidence>